<dbReference type="RefSeq" id="WP_320424785.1">
    <property type="nucleotide sequence ID" value="NZ_JAXCLA010000006.1"/>
</dbReference>
<dbReference type="Proteomes" id="UP001285263">
    <property type="component" value="Unassembled WGS sequence"/>
</dbReference>
<name>A0ABU5DKJ7_9BURK</name>
<dbReference type="EMBL" id="JAXCLA010000006">
    <property type="protein sequence ID" value="MDY0746828.1"/>
    <property type="molecule type" value="Genomic_DNA"/>
</dbReference>
<dbReference type="InterPro" id="IPR000868">
    <property type="entry name" value="Isochorismatase-like_dom"/>
</dbReference>
<evidence type="ECO:0000313" key="3">
    <source>
        <dbReference type="EMBL" id="MDY0746828.1"/>
    </source>
</evidence>
<accession>A0ABU5DKJ7</accession>
<comment type="caution">
    <text evidence="3">The sequence shown here is derived from an EMBL/GenBank/DDBJ whole genome shotgun (WGS) entry which is preliminary data.</text>
</comment>
<evidence type="ECO:0000256" key="1">
    <source>
        <dbReference type="ARBA" id="ARBA00022801"/>
    </source>
</evidence>
<gene>
    <name evidence="3" type="ORF">SNE35_20115</name>
</gene>
<keyword evidence="1" id="KW-0378">Hydrolase</keyword>
<dbReference type="InterPro" id="IPR036380">
    <property type="entry name" value="Isochorismatase-like_sf"/>
</dbReference>
<keyword evidence="4" id="KW-1185">Reference proteome</keyword>
<dbReference type="Gene3D" id="3.40.50.850">
    <property type="entry name" value="Isochorismatase-like"/>
    <property type="match status" value="1"/>
</dbReference>
<organism evidence="3 4">
    <name type="scientific">Roseateles agri</name>
    <dbReference type="NCBI Taxonomy" id="3098619"/>
    <lineage>
        <taxon>Bacteria</taxon>
        <taxon>Pseudomonadati</taxon>
        <taxon>Pseudomonadota</taxon>
        <taxon>Betaproteobacteria</taxon>
        <taxon>Burkholderiales</taxon>
        <taxon>Sphaerotilaceae</taxon>
        <taxon>Roseateles</taxon>
    </lineage>
</organism>
<proteinExistence type="predicted"/>
<evidence type="ECO:0000313" key="4">
    <source>
        <dbReference type="Proteomes" id="UP001285263"/>
    </source>
</evidence>
<sequence>MGRPALIVIDIQNDYFEGGAFPLWNARETLAAASRAAGLARDKGLPVVFVQHVARGPAPFFQPDTVGVQLHDEIRAIVADSPVITKQHADAFAETTLHDTLQALGVDALIVCGMMTQNCVTHTAISRRADDYRDVTVLTDASTTVSEILHRIALNGLTTRVRLASVDEALANR</sequence>
<dbReference type="SUPFAM" id="SSF52499">
    <property type="entry name" value="Isochorismatase-like hydrolases"/>
    <property type="match status" value="1"/>
</dbReference>
<evidence type="ECO:0000259" key="2">
    <source>
        <dbReference type="Pfam" id="PF00857"/>
    </source>
</evidence>
<dbReference type="Pfam" id="PF00857">
    <property type="entry name" value="Isochorismatase"/>
    <property type="match status" value="1"/>
</dbReference>
<dbReference type="InterPro" id="IPR050272">
    <property type="entry name" value="Isochorismatase-like_hydrls"/>
</dbReference>
<feature type="domain" description="Isochorismatase-like" evidence="2">
    <location>
        <begin position="5"/>
        <end position="159"/>
    </location>
</feature>
<dbReference type="PANTHER" id="PTHR43540">
    <property type="entry name" value="PEROXYUREIDOACRYLATE/UREIDOACRYLATE AMIDOHYDROLASE-RELATED"/>
    <property type="match status" value="1"/>
</dbReference>
<dbReference type="PANTHER" id="PTHR43540:SF15">
    <property type="entry name" value="BLR5631 PROTEIN"/>
    <property type="match status" value="1"/>
</dbReference>
<reference evidence="3 4" key="1">
    <citation type="submission" date="2023-11" db="EMBL/GenBank/DDBJ databases">
        <title>Paucibacter sp. nov., isolated from fresh soil in Korea.</title>
        <authorList>
            <person name="Le N.T.T."/>
        </authorList>
    </citation>
    <scope>NUCLEOTIDE SEQUENCE [LARGE SCALE GENOMIC DNA]</scope>
    <source>
        <strain evidence="3 4">R3-3</strain>
    </source>
</reference>
<protein>
    <submittedName>
        <fullName evidence="3">Isochorismatase family protein</fullName>
    </submittedName>
</protein>